<evidence type="ECO:0000256" key="9">
    <source>
        <dbReference type="PROSITE-ProRule" id="PRU00472"/>
    </source>
</evidence>
<evidence type="ECO:0000256" key="7">
    <source>
        <dbReference type="ARBA" id="ARBA00023163"/>
    </source>
</evidence>
<evidence type="ECO:0000256" key="8">
    <source>
        <dbReference type="ARBA" id="ARBA00023242"/>
    </source>
</evidence>
<dbReference type="EMBL" id="LN877949">
    <property type="protein sequence ID" value="CUV05057.1"/>
    <property type="molecule type" value="Genomic_DNA"/>
</dbReference>
<dbReference type="GO" id="GO:0006283">
    <property type="term" value="P:transcription-coupled nucleotide-excision repair"/>
    <property type="evidence" value="ECO:0007669"/>
    <property type="project" value="TreeGrafter"/>
</dbReference>
<dbReference type="Gene3D" id="2.20.25.10">
    <property type="match status" value="2"/>
</dbReference>
<dbReference type="PANTHER" id="PTHR11239">
    <property type="entry name" value="DNA-DIRECTED RNA POLYMERASE"/>
    <property type="match status" value="1"/>
</dbReference>
<dbReference type="GO" id="GO:0005730">
    <property type="term" value="C:nucleolus"/>
    <property type="evidence" value="ECO:0007669"/>
    <property type="project" value="UniProtKB-SubCell"/>
</dbReference>
<dbReference type="SUPFAM" id="SSF57783">
    <property type="entry name" value="Zinc beta-ribbon"/>
    <property type="match status" value="2"/>
</dbReference>
<evidence type="ECO:0000313" key="12">
    <source>
        <dbReference type="EMBL" id="PPS92887.1"/>
    </source>
</evidence>
<dbReference type="PANTHER" id="PTHR11239:SF1">
    <property type="entry name" value="DNA-DIRECTED RNA POLYMERASE II SUBUNIT RPB9"/>
    <property type="match status" value="1"/>
</dbReference>
<keyword evidence="4" id="KW-0479">Metal-binding</keyword>
<dbReference type="EMBL" id="JTAI01000028">
    <property type="protein sequence ID" value="PPS92887.1"/>
    <property type="molecule type" value="Genomic_DNA"/>
</dbReference>
<comment type="similarity">
    <text evidence="2">Belongs to the archaeal RpoM/eukaryotic RPA12/RPB9/RPC11 RNA polymerase family.</text>
</comment>
<dbReference type="VEuPathDB" id="CryptoDB:Chro.30221"/>
<dbReference type="GO" id="GO:0006367">
    <property type="term" value="P:transcription initiation at RNA polymerase II promoter"/>
    <property type="evidence" value="ECO:0007669"/>
    <property type="project" value="TreeGrafter"/>
</dbReference>
<reference evidence="12 13" key="3">
    <citation type="submission" date="2017-10" db="EMBL/GenBank/DDBJ databases">
        <title>Consistent, comparative and evidence-based genome annotation and re-annotation for the closely-related species, Cryptosporidium parvum, C. hominis and C. tyzzeri.</title>
        <authorList>
            <person name="Baptista R.P."/>
            <person name="Li Y."/>
            <person name="Sateriale A."/>
            <person name="Striepen B."/>
            <person name="Kissinger J.C."/>
        </authorList>
    </citation>
    <scope>NUCLEOTIDE SEQUENCE [LARGE SCALE GENOMIC DNA]</scope>
    <source>
        <strain evidence="12">30976</strain>
    </source>
</reference>
<comment type="subcellular location">
    <subcellularLocation>
        <location evidence="1">Nucleus</location>
        <location evidence="1">Nucleolus</location>
    </subcellularLocation>
</comment>
<dbReference type="SMART" id="SM00661">
    <property type="entry name" value="RPOL9"/>
    <property type="match status" value="1"/>
</dbReference>
<dbReference type="AlphaFoldDB" id="A0A0S4TE55"/>
<dbReference type="Pfam" id="PF02150">
    <property type="entry name" value="Zn_ribbon_RPB9"/>
    <property type="match status" value="1"/>
</dbReference>
<dbReference type="InterPro" id="IPR001222">
    <property type="entry name" value="Znf_TFIIS"/>
</dbReference>
<evidence type="ECO:0000259" key="10">
    <source>
        <dbReference type="PROSITE" id="PS51133"/>
    </source>
</evidence>
<dbReference type="Proteomes" id="UP001429100">
    <property type="component" value="Unassembled WGS sequence"/>
</dbReference>
<dbReference type="InterPro" id="IPR001529">
    <property type="entry name" value="Zn_ribbon_RPB9"/>
</dbReference>
<keyword evidence="7" id="KW-0804">Transcription</keyword>
<keyword evidence="5 9" id="KW-0863">Zinc-finger</keyword>
<dbReference type="GO" id="GO:0003676">
    <property type="term" value="F:nucleic acid binding"/>
    <property type="evidence" value="ECO:0007669"/>
    <property type="project" value="InterPro"/>
</dbReference>
<dbReference type="Proteomes" id="UP000199752">
    <property type="component" value="Chromosome 3"/>
</dbReference>
<evidence type="ECO:0000256" key="2">
    <source>
        <dbReference type="ARBA" id="ARBA00008925"/>
    </source>
</evidence>
<feature type="domain" description="TFIIS-type" evidence="10">
    <location>
        <begin position="78"/>
        <end position="118"/>
    </location>
</feature>
<evidence type="ECO:0000256" key="6">
    <source>
        <dbReference type="ARBA" id="ARBA00022833"/>
    </source>
</evidence>
<sequence>MERDIRFCPECNNILCPKENIERRKLLYACRNCEYFSYADPTNAEENVVNCITYQYEGKEDILVARGLHQDPTLGRTLEWNCRGCGHNVAVFFQLPERVCSEAMTLVFVCVSCGEWVKEGKETDDEMDYSEDHTNIFNRPYFNIDNISFEPKKEETEENNYQQIKEG</sequence>
<dbReference type="OrthoDB" id="282270at2759"/>
<keyword evidence="3 12" id="KW-0240">DNA-directed RNA polymerase</keyword>
<dbReference type="Pfam" id="PF01096">
    <property type="entry name" value="Zn_ribbon_TFIIS"/>
    <property type="match status" value="1"/>
</dbReference>
<evidence type="ECO:0000256" key="5">
    <source>
        <dbReference type="ARBA" id="ARBA00022771"/>
    </source>
</evidence>
<proteinExistence type="inferred from homology"/>
<dbReference type="GO" id="GO:0001193">
    <property type="term" value="P:maintenance of transcriptional fidelity during transcription elongation by RNA polymerase II"/>
    <property type="evidence" value="ECO:0007669"/>
    <property type="project" value="TreeGrafter"/>
</dbReference>
<dbReference type="GO" id="GO:0005665">
    <property type="term" value="C:RNA polymerase II, core complex"/>
    <property type="evidence" value="ECO:0007669"/>
    <property type="project" value="TreeGrafter"/>
</dbReference>
<evidence type="ECO:0000256" key="3">
    <source>
        <dbReference type="ARBA" id="ARBA00022478"/>
    </source>
</evidence>
<reference evidence="12 13" key="1">
    <citation type="submission" date="2014-11" db="EMBL/GenBank/DDBJ databases">
        <title>Comparative genomic analysis of Cryptosporidium hominis reveals occurrence of genetic recombination in virulent subtypes.</title>
        <authorList>
            <person name="Guo Y."/>
            <person name="Tang K."/>
            <person name="Frace M."/>
            <person name="Li N."/>
            <person name="Roellig D.M."/>
            <person name="Sammons S."/>
            <person name="Knipe K."/>
            <person name="Rowe L."/>
            <person name="Feng Y."/>
            <person name="Xiao L."/>
        </authorList>
    </citation>
    <scope>NUCLEOTIDE SEQUENCE [LARGE SCALE GENOMIC DNA]</scope>
    <source>
        <strain evidence="12">30976</strain>
    </source>
</reference>
<organism evidence="11">
    <name type="scientific">Cryptosporidium hominis</name>
    <dbReference type="NCBI Taxonomy" id="237895"/>
    <lineage>
        <taxon>Eukaryota</taxon>
        <taxon>Sar</taxon>
        <taxon>Alveolata</taxon>
        <taxon>Apicomplexa</taxon>
        <taxon>Conoidasida</taxon>
        <taxon>Coccidia</taxon>
        <taxon>Eucoccidiorida</taxon>
        <taxon>Eimeriorina</taxon>
        <taxon>Cryptosporidiidae</taxon>
        <taxon>Cryptosporidium</taxon>
    </lineage>
</organism>
<dbReference type="PROSITE" id="PS01030">
    <property type="entry name" value="RNA_POL_M_15KD"/>
    <property type="match status" value="1"/>
</dbReference>
<protein>
    <submittedName>
        <fullName evidence="12">DNA-directed RNA polymerase 2 subunit</fullName>
    </submittedName>
</protein>
<evidence type="ECO:0000256" key="1">
    <source>
        <dbReference type="ARBA" id="ARBA00004604"/>
    </source>
</evidence>
<dbReference type="VEuPathDB" id="CryptoDB:CHUDEA3_1870"/>
<dbReference type="VEuPathDB" id="CryptoDB:GY17_00002709"/>
<keyword evidence="13" id="KW-1185">Reference proteome</keyword>
<dbReference type="VEuPathDB" id="CryptoDB:ChTU502y2012_414g0155"/>
<keyword evidence="6" id="KW-0862">Zinc</keyword>
<evidence type="ECO:0000313" key="13">
    <source>
        <dbReference type="Proteomes" id="UP001429100"/>
    </source>
</evidence>
<gene>
    <name evidence="11" type="ORF">CHUDEA3_1870</name>
    <name evidence="12" type="ORF">GY17_00002709</name>
</gene>
<dbReference type="CDD" id="cd10508">
    <property type="entry name" value="Zn-ribbon_RPB9"/>
    <property type="match status" value="1"/>
</dbReference>
<dbReference type="InterPro" id="IPR012164">
    <property type="entry name" value="Rpa12/Rpb9/Rpc10/TFS"/>
</dbReference>
<dbReference type="GO" id="GO:0008270">
    <property type="term" value="F:zinc ion binding"/>
    <property type="evidence" value="ECO:0007669"/>
    <property type="project" value="UniProtKB-KW"/>
</dbReference>
<dbReference type="InterPro" id="IPR019761">
    <property type="entry name" value="DNA-dir_RNA_pol-M_15_CS"/>
</dbReference>
<keyword evidence="8" id="KW-0539">Nucleus</keyword>
<dbReference type="GO" id="GO:0003899">
    <property type="term" value="F:DNA-directed RNA polymerase activity"/>
    <property type="evidence" value="ECO:0007669"/>
    <property type="project" value="InterPro"/>
</dbReference>
<accession>A0A0S4TE55</accession>
<reference evidence="11" key="2">
    <citation type="submission" date="2015-08" db="EMBL/GenBank/DDBJ databases">
        <authorList>
            <person name="Babu N.S."/>
            <person name="Beckwith C.J."/>
            <person name="Beseler K.G."/>
            <person name="Brison A."/>
            <person name="Carone J.V."/>
            <person name="Caskin T.P."/>
            <person name="Diamond M."/>
            <person name="Durham M.E."/>
            <person name="Foxe J.M."/>
            <person name="Go M."/>
            <person name="Henderson B.A."/>
            <person name="Jones I.B."/>
            <person name="McGettigan J.A."/>
            <person name="Micheletti S.J."/>
            <person name="Nasrallah M.E."/>
            <person name="Ortiz D."/>
            <person name="Piller C.R."/>
            <person name="Privatt S.R."/>
            <person name="Schneider S.L."/>
            <person name="Sharp S."/>
            <person name="Smith T.C."/>
            <person name="Stanton J.D."/>
            <person name="Ullery H.E."/>
            <person name="Wilson R.J."/>
            <person name="Serrano M.G."/>
            <person name="Buck G."/>
            <person name="Lee V."/>
            <person name="Wang Y."/>
            <person name="Carvalho R."/>
            <person name="Voegtly L."/>
            <person name="Shi R."/>
            <person name="Duckworth R."/>
            <person name="Johnson A."/>
            <person name="Loviza R."/>
            <person name="Walstead R."/>
            <person name="Shah Z."/>
            <person name="Kiflezghi M."/>
            <person name="Wade K."/>
            <person name="Ball S.L."/>
            <person name="Bradley K.W."/>
            <person name="Asai D.J."/>
            <person name="Bowman C.A."/>
            <person name="Russell D.A."/>
            <person name="Pope W.H."/>
            <person name="Jacobs-Sera D."/>
            <person name="Hendrix R.W."/>
            <person name="Hatfull G.F."/>
        </authorList>
    </citation>
    <scope>NUCLEOTIDE SEQUENCE [LARGE SCALE GENOMIC DNA]</scope>
</reference>
<name>A0A0S4TE55_CRYHO</name>
<evidence type="ECO:0000256" key="4">
    <source>
        <dbReference type="ARBA" id="ARBA00022723"/>
    </source>
</evidence>
<dbReference type="PROSITE" id="PS51133">
    <property type="entry name" value="ZF_TFIIS_2"/>
    <property type="match status" value="1"/>
</dbReference>
<evidence type="ECO:0000313" key="11">
    <source>
        <dbReference type="EMBL" id="CUV05057.1"/>
    </source>
</evidence>
<dbReference type="InterPro" id="IPR034012">
    <property type="entry name" value="Zn_ribbon_RPB9_C"/>
</dbReference>